<feature type="chain" id="PRO_5045441554" evidence="1">
    <location>
        <begin position="21"/>
        <end position="148"/>
    </location>
</feature>
<feature type="domain" description="DUF3828" evidence="2">
    <location>
        <begin position="25"/>
        <end position="139"/>
    </location>
</feature>
<organism evidence="3 4">
    <name type="scientific">Pseudomonas typographi</name>
    <dbReference type="NCBI Taxonomy" id="2715964"/>
    <lineage>
        <taxon>Bacteria</taxon>
        <taxon>Pseudomonadati</taxon>
        <taxon>Pseudomonadota</taxon>
        <taxon>Gammaproteobacteria</taxon>
        <taxon>Pseudomonadales</taxon>
        <taxon>Pseudomonadaceae</taxon>
        <taxon>Pseudomonas</taxon>
    </lineage>
</organism>
<evidence type="ECO:0000259" key="2">
    <source>
        <dbReference type="Pfam" id="PF12883"/>
    </source>
</evidence>
<protein>
    <submittedName>
        <fullName evidence="3">DUF3828 domain-containing protein</fullName>
    </submittedName>
</protein>
<dbReference type="InterPro" id="IPR024289">
    <property type="entry name" value="DUF3828"/>
</dbReference>
<dbReference type="Proteomes" id="UP000805841">
    <property type="component" value="Unassembled WGS sequence"/>
</dbReference>
<dbReference type="Gene3D" id="3.10.450.50">
    <property type="match status" value="1"/>
</dbReference>
<dbReference type="RefSeq" id="WP_190425007.1">
    <property type="nucleotide sequence ID" value="NZ_JAAOCA010000037.1"/>
</dbReference>
<proteinExistence type="predicted"/>
<name>A0ABR7Z8C4_9PSED</name>
<dbReference type="Pfam" id="PF12883">
    <property type="entry name" value="DUF3828"/>
    <property type="match status" value="1"/>
</dbReference>
<evidence type="ECO:0000256" key="1">
    <source>
        <dbReference type="SAM" id="SignalP"/>
    </source>
</evidence>
<sequence length="148" mass="16444">MKRLLAALTLTLLPPALALADTTAKQTTEAFYTWYLQSFSQDKVPLNDDLQQMKAYVADSLLDGLRKQMASDEGLEEDYFIKSQDYDDSWLTHINVTERTAKGTSAIEDVVLGTTQDNSVALNVTLNKVKDGWRIVKVDGVKTGLTPD</sequence>
<reference evidence="3 4" key="1">
    <citation type="journal article" date="2020" name="Insects">
        <title>Bacteria Belonging to Pseudomonas typographi sp. nov. from the Bark Beetle Ips typographus Have Genomic Potential to Aid in the Host Ecology.</title>
        <authorList>
            <person name="Peral-Aranega E."/>
            <person name="Saati-Santamaria Z."/>
            <person name="Kolarik M."/>
            <person name="Rivas R."/>
            <person name="Garcia-Fraile P."/>
        </authorList>
    </citation>
    <scope>NUCLEOTIDE SEQUENCE [LARGE SCALE GENOMIC DNA]</scope>
    <source>
        <strain evidence="3 4">CA3A</strain>
    </source>
</reference>
<gene>
    <name evidence="3" type="ORF">HAQ05_23025</name>
</gene>
<evidence type="ECO:0000313" key="3">
    <source>
        <dbReference type="EMBL" id="MBD1601554.1"/>
    </source>
</evidence>
<comment type="caution">
    <text evidence="3">The sequence shown here is derived from an EMBL/GenBank/DDBJ whole genome shotgun (WGS) entry which is preliminary data.</text>
</comment>
<evidence type="ECO:0000313" key="4">
    <source>
        <dbReference type="Proteomes" id="UP000805841"/>
    </source>
</evidence>
<dbReference type="EMBL" id="JAAOCA010000037">
    <property type="protein sequence ID" value="MBD1601554.1"/>
    <property type="molecule type" value="Genomic_DNA"/>
</dbReference>
<feature type="signal peptide" evidence="1">
    <location>
        <begin position="1"/>
        <end position="20"/>
    </location>
</feature>
<keyword evidence="1" id="KW-0732">Signal</keyword>
<keyword evidence="4" id="KW-1185">Reference proteome</keyword>
<accession>A0ABR7Z8C4</accession>